<dbReference type="PANTHER" id="PTHR34606">
    <property type="entry name" value="BON DOMAIN-CONTAINING PROTEIN"/>
    <property type="match status" value="1"/>
</dbReference>
<dbReference type="InterPro" id="IPR014004">
    <property type="entry name" value="Transpt-assoc_nodulatn_dom_bac"/>
</dbReference>
<organism evidence="3 4">
    <name type="scientific">Herbaspirillum rhizosphaerae</name>
    <dbReference type="NCBI Taxonomy" id="346179"/>
    <lineage>
        <taxon>Bacteria</taxon>
        <taxon>Pseudomonadati</taxon>
        <taxon>Pseudomonadota</taxon>
        <taxon>Betaproteobacteria</taxon>
        <taxon>Burkholderiales</taxon>
        <taxon>Oxalobacteraceae</taxon>
        <taxon>Herbaspirillum</taxon>
    </lineage>
</organism>
<evidence type="ECO:0000313" key="3">
    <source>
        <dbReference type="EMBL" id="MFL9879986.1"/>
    </source>
</evidence>
<dbReference type="InterPro" id="IPR007055">
    <property type="entry name" value="BON_dom"/>
</dbReference>
<comment type="caution">
    <text evidence="3">The sequence shown here is derived from an EMBL/GenBank/DDBJ whole genome shotgun (WGS) entry which is preliminary data.</text>
</comment>
<dbReference type="SMART" id="SM00749">
    <property type="entry name" value="BON"/>
    <property type="match status" value="3"/>
</dbReference>
<dbReference type="EMBL" id="JAQQFR010000010">
    <property type="protein sequence ID" value="MFL9879986.1"/>
    <property type="molecule type" value="Genomic_DNA"/>
</dbReference>
<accession>A0ABW8ZAB6</accession>
<dbReference type="InterPro" id="IPR051686">
    <property type="entry name" value="Lipoprotein_DolP"/>
</dbReference>
<dbReference type="PANTHER" id="PTHR34606:SF4">
    <property type="entry name" value="OUTER MEMBRANE LIPOPROTEIN DOLP"/>
    <property type="match status" value="1"/>
</dbReference>
<dbReference type="Pfam" id="PF04972">
    <property type="entry name" value="BON"/>
    <property type="match status" value="3"/>
</dbReference>
<evidence type="ECO:0000313" key="4">
    <source>
        <dbReference type="Proteomes" id="UP001629214"/>
    </source>
</evidence>
<name>A0ABW8ZAB6_9BURK</name>
<keyword evidence="1" id="KW-0732">Signal</keyword>
<sequence length="217" mass="23211">MKTDFQIKKDVIDELAWEAAVNDNEIGVEVRDGVVTLAGNLDSYAEKYAAEKAAQRVAGVKGLAVEIDVVLPGSSKRTDADIARTAAHGLEWNALLPKDRVKIMVEDGWITLSGEVDHQYQRVAAESSLRSLLGVVGISNQIAVKNIARPVDIKLHIEAALQRRAHSAVKAIDVVVNGDQITLNGSVSSLAERQAAFAAALRTPGVTKVIDKLSVGI</sequence>
<evidence type="ECO:0000256" key="1">
    <source>
        <dbReference type="ARBA" id="ARBA00022729"/>
    </source>
</evidence>
<dbReference type="PROSITE" id="PS50914">
    <property type="entry name" value="BON"/>
    <property type="match status" value="3"/>
</dbReference>
<feature type="domain" description="BON" evidence="2">
    <location>
        <begin position="149"/>
        <end position="217"/>
    </location>
</feature>
<proteinExistence type="predicted"/>
<protein>
    <submittedName>
        <fullName evidence="3">BON domain-containing protein</fullName>
    </submittedName>
</protein>
<reference evidence="3 4" key="1">
    <citation type="journal article" date="2024" name="Chem. Sci.">
        <title>Discovery of megapolipeptins by genome mining of a Burkholderiales bacteria collection.</title>
        <authorList>
            <person name="Paulo B.S."/>
            <person name="Recchia M.J.J."/>
            <person name="Lee S."/>
            <person name="Fergusson C.H."/>
            <person name="Romanowski S.B."/>
            <person name="Hernandez A."/>
            <person name="Krull N."/>
            <person name="Liu D.Y."/>
            <person name="Cavanagh H."/>
            <person name="Bos A."/>
            <person name="Gray C.A."/>
            <person name="Murphy B.T."/>
            <person name="Linington R.G."/>
            <person name="Eustaquio A.S."/>
        </authorList>
    </citation>
    <scope>NUCLEOTIDE SEQUENCE [LARGE SCALE GENOMIC DNA]</scope>
    <source>
        <strain evidence="3 4">RL21-008-BIB-B</strain>
    </source>
</reference>
<feature type="domain" description="BON" evidence="2">
    <location>
        <begin position="78"/>
        <end position="146"/>
    </location>
</feature>
<dbReference type="Gene3D" id="3.30.1340.30">
    <property type="match status" value="3"/>
</dbReference>
<dbReference type="RefSeq" id="WP_408169106.1">
    <property type="nucleotide sequence ID" value="NZ_JAQQFR010000010.1"/>
</dbReference>
<keyword evidence="4" id="KW-1185">Reference proteome</keyword>
<evidence type="ECO:0000259" key="2">
    <source>
        <dbReference type="PROSITE" id="PS50914"/>
    </source>
</evidence>
<dbReference type="Proteomes" id="UP001629214">
    <property type="component" value="Unassembled WGS sequence"/>
</dbReference>
<gene>
    <name evidence="3" type="ORF">PQR63_16415</name>
</gene>
<feature type="domain" description="BON" evidence="2">
    <location>
        <begin position="3"/>
        <end position="71"/>
    </location>
</feature>